<protein>
    <submittedName>
        <fullName evidence="2">Uncharacterized protein</fullName>
    </submittedName>
</protein>
<dbReference type="RefSeq" id="WP_215625367.1">
    <property type="nucleotide sequence ID" value="NZ_CP067089.2"/>
</dbReference>
<accession>A0A7T8B976</accession>
<dbReference type="EMBL" id="CP067089">
    <property type="protein sequence ID" value="QQO08061.1"/>
    <property type="molecule type" value="Genomic_DNA"/>
</dbReference>
<sequence length="182" mass="20653">MDDDKNNIREQDLVFRYSRERRLERASEDVRKLNDQTPVRKPNLFRTLTATRSSTLIFLSIIVLVGASFMISVFTGRDDDALFGGNAITLSAFKFQGTTYLAVKKSARDGEDSYTGSVDLAVSPVGEDAKDESGEYVIFADRIFFSLQPEEEFRVALPFESDELLILIQNDHEIQRLQVKTD</sequence>
<proteinExistence type="predicted"/>
<name>A0A7T8B976_9SPIR</name>
<keyword evidence="3" id="KW-1185">Reference proteome</keyword>
<keyword evidence="1" id="KW-0472">Membrane</keyword>
<gene>
    <name evidence="2" type="ORF">JFL75_14070</name>
</gene>
<keyword evidence="1" id="KW-0812">Transmembrane</keyword>
<evidence type="ECO:0000313" key="2">
    <source>
        <dbReference type="EMBL" id="QQO08061.1"/>
    </source>
</evidence>
<feature type="transmembrane region" description="Helical" evidence="1">
    <location>
        <begin position="56"/>
        <end position="75"/>
    </location>
</feature>
<keyword evidence="1" id="KW-1133">Transmembrane helix</keyword>
<organism evidence="2 3">
    <name type="scientific">Breznakiella homolactica</name>
    <dbReference type="NCBI Taxonomy" id="2798577"/>
    <lineage>
        <taxon>Bacteria</taxon>
        <taxon>Pseudomonadati</taxon>
        <taxon>Spirochaetota</taxon>
        <taxon>Spirochaetia</taxon>
        <taxon>Spirochaetales</taxon>
        <taxon>Breznakiellaceae</taxon>
        <taxon>Breznakiella</taxon>
    </lineage>
</organism>
<evidence type="ECO:0000313" key="3">
    <source>
        <dbReference type="Proteomes" id="UP000595917"/>
    </source>
</evidence>
<dbReference type="AlphaFoldDB" id="A0A7T8B976"/>
<dbReference type="KEGG" id="bhc:JFL75_14070"/>
<dbReference type="Proteomes" id="UP000595917">
    <property type="component" value="Chromosome"/>
</dbReference>
<evidence type="ECO:0000256" key="1">
    <source>
        <dbReference type="SAM" id="Phobius"/>
    </source>
</evidence>
<reference evidence="2" key="1">
    <citation type="submission" date="2021-01" db="EMBL/GenBank/DDBJ databases">
        <title>Description of Breznakiella homolactica.</title>
        <authorList>
            <person name="Song Y."/>
            <person name="Brune A."/>
        </authorList>
    </citation>
    <scope>NUCLEOTIDE SEQUENCE</scope>
    <source>
        <strain evidence="2">RmG30</strain>
    </source>
</reference>